<dbReference type="GO" id="GO:0015074">
    <property type="term" value="P:DNA integration"/>
    <property type="evidence" value="ECO:0007669"/>
    <property type="project" value="InterPro"/>
</dbReference>
<reference evidence="2 3" key="1">
    <citation type="submission" date="2015-11" db="EMBL/GenBank/DDBJ databases">
        <title>Expanding the genomic diversity of Burkholderia species for the development of highly accurate diagnostics.</title>
        <authorList>
            <person name="Sahl J."/>
            <person name="Keim P."/>
            <person name="Wagner D."/>
        </authorList>
    </citation>
    <scope>NUCLEOTIDE SEQUENCE [LARGE SCALE GENOMIC DNA]</scope>
    <source>
        <strain evidence="2 3">MSMB1808WGS</strain>
    </source>
</reference>
<organism evidence="2 3">
    <name type="scientific">Burkholderia ubonensis</name>
    <dbReference type="NCBI Taxonomy" id="101571"/>
    <lineage>
        <taxon>Bacteria</taxon>
        <taxon>Pseudomonadati</taxon>
        <taxon>Pseudomonadota</taxon>
        <taxon>Betaproteobacteria</taxon>
        <taxon>Burkholderiales</taxon>
        <taxon>Burkholderiaceae</taxon>
        <taxon>Burkholderia</taxon>
        <taxon>Burkholderia cepacia complex</taxon>
    </lineage>
</organism>
<comment type="caution">
    <text evidence="2">The sequence shown here is derived from an EMBL/GenBank/DDBJ whole genome shotgun (WGS) entry which is preliminary data.</text>
</comment>
<dbReference type="InterPro" id="IPR012337">
    <property type="entry name" value="RNaseH-like_sf"/>
</dbReference>
<name>A0AAW3MJG9_9BURK</name>
<feature type="domain" description="Integrase catalytic" evidence="1">
    <location>
        <begin position="2"/>
        <end position="29"/>
    </location>
</feature>
<dbReference type="AlphaFoldDB" id="A0AAW3MJG9"/>
<evidence type="ECO:0000313" key="2">
    <source>
        <dbReference type="EMBL" id="KVP83386.1"/>
    </source>
</evidence>
<dbReference type="EMBL" id="LPBJ01000131">
    <property type="protein sequence ID" value="KVP83386.1"/>
    <property type="molecule type" value="Genomic_DNA"/>
</dbReference>
<protein>
    <submittedName>
        <fullName evidence="2">Transposase</fullName>
    </submittedName>
</protein>
<dbReference type="InterPro" id="IPR001584">
    <property type="entry name" value="Integrase_cat-core"/>
</dbReference>
<keyword evidence="3" id="KW-1185">Reference proteome</keyword>
<gene>
    <name evidence="2" type="ORF">WJ96_26220</name>
</gene>
<proteinExistence type="predicted"/>
<dbReference type="Proteomes" id="UP000056453">
    <property type="component" value="Unassembled WGS sequence"/>
</dbReference>
<sequence length="52" mass="6093">MRRAKRLIEEWRVEYNTERPHSSLGYLTPAQFARAHAAKQRFLTSDSNCSPD</sequence>
<dbReference type="Pfam" id="PF13683">
    <property type="entry name" value="rve_3"/>
    <property type="match status" value="1"/>
</dbReference>
<evidence type="ECO:0000259" key="1">
    <source>
        <dbReference type="Pfam" id="PF13683"/>
    </source>
</evidence>
<evidence type="ECO:0000313" key="3">
    <source>
        <dbReference type="Proteomes" id="UP000056453"/>
    </source>
</evidence>
<dbReference type="SUPFAM" id="SSF53098">
    <property type="entry name" value="Ribonuclease H-like"/>
    <property type="match status" value="1"/>
</dbReference>
<accession>A0AAW3MJG9</accession>